<keyword evidence="1" id="KW-1133">Transmembrane helix</keyword>
<feature type="transmembrane region" description="Helical" evidence="1">
    <location>
        <begin position="51"/>
        <end position="68"/>
    </location>
</feature>
<feature type="transmembrane region" description="Helical" evidence="1">
    <location>
        <begin position="105"/>
        <end position="127"/>
    </location>
</feature>
<keyword evidence="3" id="KW-1185">Reference proteome</keyword>
<feature type="transmembrane region" description="Helical" evidence="1">
    <location>
        <begin position="242"/>
        <end position="266"/>
    </location>
</feature>
<dbReference type="EMBL" id="BAAFSV010000004">
    <property type="protein sequence ID" value="GAB1317982.1"/>
    <property type="molecule type" value="Genomic_DNA"/>
</dbReference>
<protein>
    <submittedName>
        <fullName evidence="2">Sphingoid long-chain base transporter RSB1</fullName>
    </submittedName>
</protein>
<comment type="caution">
    <text evidence="2">The sequence shown here is derived from an EMBL/GenBank/DDBJ whole genome shotgun (WGS) entry which is preliminary data.</text>
</comment>
<accession>A0ABQ0GJS6</accession>
<organism evidence="2 3">
    <name type="scientific">Madurella fahalii</name>
    <dbReference type="NCBI Taxonomy" id="1157608"/>
    <lineage>
        <taxon>Eukaryota</taxon>
        <taxon>Fungi</taxon>
        <taxon>Dikarya</taxon>
        <taxon>Ascomycota</taxon>
        <taxon>Pezizomycotina</taxon>
        <taxon>Sordariomycetes</taxon>
        <taxon>Sordariomycetidae</taxon>
        <taxon>Sordariales</taxon>
        <taxon>Sordariales incertae sedis</taxon>
        <taxon>Madurella</taxon>
    </lineage>
</organism>
<reference evidence="2 3" key="1">
    <citation type="submission" date="2024-09" db="EMBL/GenBank/DDBJ databases">
        <title>Itraconazole resistance in Madurella fahalii resulting from another homologue of gene encoding cytochrome P450 14-alpha sterol demethylase (CYP51).</title>
        <authorList>
            <person name="Yoshioka I."/>
            <person name="Fahal A.H."/>
            <person name="Kaneko S."/>
            <person name="Yaguchi T."/>
        </authorList>
    </citation>
    <scope>NUCLEOTIDE SEQUENCE [LARGE SCALE GENOMIC DNA]</scope>
    <source>
        <strain evidence="2 3">IFM 68171</strain>
    </source>
</reference>
<evidence type="ECO:0000313" key="3">
    <source>
        <dbReference type="Proteomes" id="UP001628179"/>
    </source>
</evidence>
<feature type="transmembrane region" description="Helical" evidence="1">
    <location>
        <begin position="209"/>
        <end position="230"/>
    </location>
</feature>
<gene>
    <name evidence="2" type="ORF">MFIFM68171_08192</name>
</gene>
<feature type="transmembrane region" description="Helical" evidence="1">
    <location>
        <begin position="160"/>
        <end position="189"/>
    </location>
</feature>
<feature type="transmembrane region" description="Helical" evidence="1">
    <location>
        <begin position="74"/>
        <end position="93"/>
    </location>
</feature>
<keyword evidence="1" id="KW-0812">Transmembrane</keyword>
<evidence type="ECO:0000256" key="1">
    <source>
        <dbReference type="SAM" id="Phobius"/>
    </source>
</evidence>
<keyword evidence="1" id="KW-0472">Membrane</keyword>
<name>A0ABQ0GJS6_9PEZI</name>
<dbReference type="GeneID" id="98178935"/>
<sequence>MEASPEPCLLDPDPDVVGVGIRVSLYVLALSGHIFPYIFDSAELSDAIESSLGVTGLAIFLTTLITTARQSLSLFQALCIFHLIGIVGISARPRGRYASGLVRKYVFTTFYVLVTAGSLAYLIYVFATAPTFGSNPECNDSTVYVLFGVDIPATSPVLCWMLVAVLATLLLGICCWLLIVVCISADVILRREPDLHEGHNGHKDGRKQVPYELIGRLAGTIYLAVMLELMMKRNALAPGVDLWSFGQVLAMTMLVGPLIELASLILGKVDERQHNELAMTRTA</sequence>
<dbReference type="RefSeq" id="XP_070919713.1">
    <property type="nucleotide sequence ID" value="XM_071063612.1"/>
</dbReference>
<proteinExistence type="predicted"/>
<dbReference type="Proteomes" id="UP001628179">
    <property type="component" value="Unassembled WGS sequence"/>
</dbReference>
<feature type="transmembrane region" description="Helical" evidence="1">
    <location>
        <begin position="20"/>
        <end position="39"/>
    </location>
</feature>
<evidence type="ECO:0000313" key="2">
    <source>
        <dbReference type="EMBL" id="GAB1317982.1"/>
    </source>
</evidence>